<dbReference type="InParanoid" id="A0A672FRR2"/>
<evidence type="ECO:0008006" key="13">
    <source>
        <dbReference type="Google" id="ProtNLM"/>
    </source>
</evidence>
<dbReference type="GO" id="GO:0007166">
    <property type="term" value="P:cell surface receptor signaling pathway"/>
    <property type="evidence" value="ECO:0007669"/>
    <property type="project" value="InterPro"/>
</dbReference>
<dbReference type="Pfam" id="PF00002">
    <property type="entry name" value="7tm_2"/>
    <property type="match status" value="1"/>
</dbReference>
<dbReference type="InterPro" id="IPR000832">
    <property type="entry name" value="GPCR_2_secretin-like"/>
</dbReference>
<comment type="similarity">
    <text evidence="2">Belongs to the G-protein coupled receptor 2 family. Adhesion G-protein coupled receptor (ADGR) subfamily.</text>
</comment>
<dbReference type="PANTHER" id="PTHR45813">
    <property type="entry name" value="IG-LIKE DOMAIN-CONTAINING PROTEIN"/>
    <property type="match status" value="1"/>
</dbReference>
<evidence type="ECO:0000256" key="3">
    <source>
        <dbReference type="ARBA" id="ARBA00022692"/>
    </source>
</evidence>
<evidence type="ECO:0000259" key="9">
    <source>
        <dbReference type="PROSITE" id="PS50221"/>
    </source>
</evidence>
<evidence type="ECO:0000256" key="8">
    <source>
        <dbReference type="SAM" id="Phobius"/>
    </source>
</evidence>
<dbReference type="GO" id="GO:0007189">
    <property type="term" value="P:adenylate cyclase-activating G protein-coupled receptor signaling pathway"/>
    <property type="evidence" value="ECO:0007669"/>
    <property type="project" value="TreeGrafter"/>
</dbReference>
<dbReference type="InterPro" id="IPR017981">
    <property type="entry name" value="GPCR_2-like_7TM"/>
</dbReference>
<dbReference type="SMART" id="SM00303">
    <property type="entry name" value="GPS"/>
    <property type="match status" value="1"/>
</dbReference>
<keyword evidence="7" id="KW-0325">Glycoprotein</keyword>
<dbReference type="GO" id="GO:0004930">
    <property type="term" value="F:G protein-coupled receptor activity"/>
    <property type="evidence" value="ECO:0007669"/>
    <property type="project" value="InterPro"/>
</dbReference>
<comment type="subcellular location">
    <subcellularLocation>
        <location evidence="1">Membrane</location>
        <topology evidence="1">Multi-pass membrane protein</topology>
    </subcellularLocation>
</comment>
<protein>
    <recommendedName>
        <fullName evidence="13">Adhesion G protein-coupled receptor F3b</fullName>
    </recommendedName>
</protein>
<feature type="transmembrane region" description="Helical" evidence="8">
    <location>
        <begin position="398"/>
        <end position="421"/>
    </location>
</feature>
<feature type="transmembrane region" description="Helical" evidence="8">
    <location>
        <begin position="272"/>
        <end position="296"/>
    </location>
</feature>
<dbReference type="OMA" id="EWMVWSA"/>
<evidence type="ECO:0000256" key="2">
    <source>
        <dbReference type="ARBA" id="ARBA00007343"/>
    </source>
</evidence>
<keyword evidence="12" id="KW-1185">Reference proteome</keyword>
<dbReference type="Pfam" id="PF01825">
    <property type="entry name" value="GPS"/>
    <property type="match status" value="1"/>
</dbReference>
<dbReference type="InterPro" id="IPR057244">
    <property type="entry name" value="GAIN_B"/>
</dbReference>
<dbReference type="InterPro" id="IPR000203">
    <property type="entry name" value="GPS"/>
</dbReference>
<dbReference type="FunFam" id="1.20.1070.10:FF:000058">
    <property type="entry name" value="Adhesion G protein-coupled receptor F5"/>
    <property type="match status" value="1"/>
</dbReference>
<keyword evidence="3 8" id="KW-0812">Transmembrane</keyword>
<dbReference type="AlphaFoldDB" id="A0A672FRR2"/>
<reference evidence="11" key="3">
    <citation type="submission" date="2025-09" db="UniProtKB">
        <authorList>
            <consortium name="Ensembl"/>
        </authorList>
    </citation>
    <scope>IDENTIFICATION</scope>
</reference>
<evidence type="ECO:0000313" key="12">
    <source>
        <dbReference type="Proteomes" id="UP000472267"/>
    </source>
</evidence>
<name>A0A672FRR2_SALFA</name>
<feature type="transmembrane region" description="Helical" evidence="8">
    <location>
        <begin position="199"/>
        <end position="222"/>
    </location>
</feature>
<dbReference type="PRINTS" id="PR00249">
    <property type="entry name" value="GPCRSECRETIN"/>
</dbReference>
<evidence type="ECO:0000259" key="10">
    <source>
        <dbReference type="PROSITE" id="PS50261"/>
    </source>
</evidence>
<accession>A0A672FRR2</accession>
<evidence type="ECO:0000256" key="4">
    <source>
        <dbReference type="ARBA" id="ARBA00022989"/>
    </source>
</evidence>
<keyword evidence="5 8" id="KW-0472">Membrane</keyword>
<dbReference type="PANTHER" id="PTHR45813:SF2">
    <property type="entry name" value="ADHESION G-PROTEIN COUPLED RECEPTOR F3"/>
    <property type="match status" value="1"/>
</dbReference>
<dbReference type="Gene3D" id="1.20.1070.10">
    <property type="entry name" value="Rhodopsin 7-helix transmembrane proteins"/>
    <property type="match status" value="1"/>
</dbReference>
<evidence type="ECO:0000256" key="1">
    <source>
        <dbReference type="ARBA" id="ARBA00004141"/>
    </source>
</evidence>
<dbReference type="PROSITE" id="PS50261">
    <property type="entry name" value="G_PROTEIN_RECEP_F2_4"/>
    <property type="match status" value="1"/>
</dbReference>
<evidence type="ECO:0000256" key="6">
    <source>
        <dbReference type="ARBA" id="ARBA00023157"/>
    </source>
</evidence>
<evidence type="ECO:0000256" key="7">
    <source>
        <dbReference type="ARBA" id="ARBA00023180"/>
    </source>
</evidence>
<feature type="domain" description="GAIN-B" evidence="9">
    <location>
        <begin position="43"/>
        <end position="189"/>
    </location>
</feature>
<sequence>MVDAASQILNTTWTGVNDTVRHDMSAEYLEAVEMLVENIHINRSRSFKTDNLELKVCPNTDCNVTVFDIEVSLNRTTGRPKIMAVRNLTPKLDNNYPRTEKTEFLLSATLGLDRDENGTTERRSSDVEIYLEFPLQGDVQSPVCVFWNVTTKSWSDEGCNMFSRDANGTSCYCNHLTSFSVLMAKGDISTPELDVITSIGLGVSLCCLLIFLVIEFLVWSAVVKTNLSHFRHTAIVNIATFRLLADCSFLASSSPEILSDGMCLAFTVSKHLFYTAMFCWMLCLSVMLVHQLIFVFSPLRKRVFMFLSSVVGYLVPIIIVGSSYVYYRYTYKPYYDNKTCWLNFERLLEGSIHAFLIPVGIVIMINIFSMVVVIVTLVKTQTPDSGKADDKETAKSIIKVLVVLAPVFGVTWVIGFFLLILDHDNPVFPAANYTFTILNSFQEGLQMSVGITYSQTKTTLVSPTKAA</sequence>
<dbReference type="InterPro" id="IPR046338">
    <property type="entry name" value="GAIN_dom_sf"/>
</dbReference>
<proteinExistence type="inferred from homology"/>
<dbReference type="GO" id="GO:0016020">
    <property type="term" value="C:membrane"/>
    <property type="evidence" value="ECO:0007669"/>
    <property type="project" value="UniProtKB-SubCell"/>
</dbReference>
<evidence type="ECO:0000256" key="5">
    <source>
        <dbReference type="ARBA" id="ARBA00023136"/>
    </source>
</evidence>
<dbReference type="PROSITE" id="PS50221">
    <property type="entry name" value="GAIN_B"/>
    <property type="match status" value="1"/>
</dbReference>
<organism evidence="11 12">
    <name type="scientific">Salarias fasciatus</name>
    <name type="common">Jewelled blenny</name>
    <name type="synonym">Blennius fasciatus</name>
    <dbReference type="NCBI Taxonomy" id="181472"/>
    <lineage>
        <taxon>Eukaryota</taxon>
        <taxon>Metazoa</taxon>
        <taxon>Chordata</taxon>
        <taxon>Craniata</taxon>
        <taxon>Vertebrata</taxon>
        <taxon>Euteleostomi</taxon>
        <taxon>Actinopterygii</taxon>
        <taxon>Neopterygii</taxon>
        <taxon>Teleostei</taxon>
        <taxon>Neoteleostei</taxon>
        <taxon>Acanthomorphata</taxon>
        <taxon>Ovalentaria</taxon>
        <taxon>Blenniimorphae</taxon>
        <taxon>Blenniiformes</taxon>
        <taxon>Blennioidei</taxon>
        <taxon>Blenniidae</taxon>
        <taxon>Salariinae</taxon>
        <taxon>Salarias</taxon>
    </lineage>
</organism>
<evidence type="ECO:0000313" key="11">
    <source>
        <dbReference type="Ensembl" id="ENSSFAP00005001299.1"/>
    </source>
</evidence>
<dbReference type="SUPFAM" id="SSF81321">
    <property type="entry name" value="Family A G protein-coupled receptor-like"/>
    <property type="match status" value="1"/>
</dbReference>
<keyword evidence="6" id="KW-1015">Disulfide bond</keyword>
<keyword evidence="4 8" id="KW-1133">Transmembrane helix</keyword>
<feature type="domain" description="G-protein coupled receptors family 2 profile 2" evidence="10">
    <location>
        <begin position="193"/>
        <end position="454"/>
    </location>
</feature>
<dbReference type="Gene3D" id="2.60.220.50">
    <property type="match status" value="1"/>
</dbReference>
<reference evidence="11" key="1">
    <citation type="submission" date="2019-06" db="EMBL/GenBank/DDBJ databases">
        <authorList>
            <consortium name="Wellcome Sanger Institute Data Sharing"/>
        </authorList>
    </citation>
    <scope>NUCLEOTIDE SEQUENCE [LARGE SCALE GENOMIC DNA]</scope>
</reference>
<feature type="transmembrane region" description="Helical" evidence="8">
    <location>
        <begin position="303"/>
        <end position="327"/>
    </location>
</feature>
<dbReference type="InterPro" id="IPR051587">
    <property type="entry name" value="Adhesion_GPCR"/>
</dbReference>
<feature type="transmembrane region" description="Helical" evidence="8">
    <location>
        <begin position="352"/>
        <end position="378"/>
    </location>
</feature>
<dbReference type="Proteomes" id="UP000472267">
    <property type="component" value="Chromosome 15"/>
</dbReference>
<reference evidence="11" key="2">
    <citation type="submission" date="2025-08" db="UniProtKB">
        <authorList>
            <consortium name="Ensembl"/>
        </authorList>
    </citation>
    <scope>IDENTIFICATION</scope>
</reference>
<dbReference type="Ensembl" id="ENSSFAT00005001389.1">
    <property type="protein sequence ID" value="ENSSFAP00005001299.1"/>
    <property type="gene ID" value="ENSSFAG00005000958.1"/>
</dbReference>